<evidence type="ECO:0000313" key="1">
    <source>
        <dbReference type="Proteomes" id="UP000887576"/>
    </source>
</evidence>
<protein>
    <submittedName>
        <fullName evidence="2">Bestrophin homolog</fullName>
    </submittedName>
</protein>
<dbReference type="Proteomes" id="UP000887576">
    <property type="component" value="Unplaced"/>
</dbReference>
<name>A0AC34PV00_9BILA</name>
<sequence>MTVAYNFDFSASTWLSISKVLLRWRGSVWKAVMSELIFWFTLYTVLNIGLRRFLNDHQTENFKAIRIQLNDCLPRIPLSLLLGFFVNVVFSRWSEIFRKIGFIDNLALIIATVIEGTNEETRLLKRRIIRYAVLSQSLVFRDISLEVRKRFPDGESIVIAGLMTEHECTLIESKLSRNQKYWIPIQWAMELIWKARKAGKICNDVIAYQLIEKLREFRTDLQMLCCFDWVPVPLAYPQIVFLGVRCYFLITIIARQTVGDEFVLPWMTVIELVLLLGWVKVAETLLNPLGTDDDDFECNYVIDRNLSLGLEIADGSQMPSPNDMDIFWTMAAPIPLDNAFFRKKIDPYMGSVADVDVNSMEKQSEEETDALRLRNPGLRQRGGSRQASQVADLTTVPEDSEVSEIDVASLSSTIPFVSYLNDKFIDGVDYNSKNQ</sequence>
<reference evidence="2" key="1">
    <citation type="submission" date="2022-11" db="UniProtKB">
        <authorList>
            <consortium name="WormBaseParasite"/>
        </authorList>
    </citation>
    <scope>IDENTIFICATION</scope>
</reference>
<accession>A0AC34PV00</accession>
<proteinExistence type="predicted"/>
<dbReference type="WBParaSite" id="JU765_v2.g10234.t1">
    <property type="protein sequence ID" value="JU765_v2.g10234.t1"/>
    <property type="gene ID" value="JU765_v2.g10234"/>
</dbReference>
<evidence type="ECO:0000313" key="2">
    <source>
        <dbReference type="WBParaSite" id="JU765_v2.g10234.t1"/>
    </source>
</evidence>
<organism evidence="1 2">
    <name type="scientific">Panagrolaimus sp. JU765</name>
    <dbReference type="NCBI Taxonomy" id="591449"/>
    <lineage>
        <taxon>Eukaryota</taxon>
        <taxon>Metazoa</taxon>
        <taxon>Ecdysozoa</taxon>
        <taxon>Nematoda</taxon>
        <taxon>Chromadorea</taxon>
        <taxon>Rhabditida</taxon>
        <taxon>Tylenchina</taxon>
        <taxon>Panagrolaimomorpha</taxon>
        <taxon>Panagrolaimoidea</taxon>
        <taxon>Panagrolaimidae</taxon>
        <taxon>Panagrolaimus</taxon>
    </lineage>
</organism>